<name>A0A2L0UZY8_9CAUD</name>
<accession>A0A2L0UZY8</accession>
<dbReference type="RefSeq" id="YP_009612038.1">
    <property type="nucleotide sequence ID" value="NC_042013.1"/>
</dbReference>
<organism evidence="1 2">
    <name type="scientific">Agrobacterium phage Atu_ph07</name>
    <dbReference type="NCBI Taxonomy" id="2024264"/>
    <lineage>
        <taxon>Viruses</taxon>
        <taxon>Duplodnaviria</taxon>
        <taxon>Heunggongvirae</taxon>
        <taxon>Uroviricota</taxon>
        <taxon>Caudoviricetes</taxon>
        <taxon>Polybotosvirus</taxon>
        <taxon>Polybotosvirus Atuph07</taxon>
    </lineage>
</organism>
<protein>
    <submittedName>
        <fullName evidence="1">Uncharacterized protein</fullName>
    </submittedName>
</protein>
<dbReference type="EMBL" id="MF403008">
    <property type="protein sequence ID" value="AUZ95132.1"/>
    <property type="molecule type" value="Genomic_DNA"/>
</dbReference>
<keyword evidence="2" id="KW-1185">Reference proteome</keyword>
<evidence type="ECO:0000313" key="2">
    <source>
        <dbReference type="Proteomes" id="UP000223025"/>
    </source>
</evidence>
<dbReference type="Proteomes" id="UP000223025">
    <property type="component" value="Segment"/>
</dbReference>
<reference evidence="1 2" key="1">
    <citation type="submission" date="2017-06" db="EMBL/GenBank/DDBJ databases">
        <authorList>
            <person name="Kim H.J."/>
            <person name="Triplett B.A."/>
        </authorList>
    </citation>
    <scope>NUCLEOTIDE SEQUENCE [LARGE SCALE GENOMIC DNA]</scope>
</reference>
<sequence>MKDHKLGDAIGSHVLWPLIICSIILGTLEDIANDIYGIK</sequence>
<evidence type="ECO:0000313" key="1">
    <source>
        <dbReference type="EMBL" id="AUZ95132.1"/>
    </source>
</evidence>
<dbReference type="KEGG" id="vg:40088376"/>
<dbReference type="GeneID" id="40088376"/>
<proteinExistence type="predicted"/>